<dbReference type="PRINTS" id="PR00344">
    <property type="entry name" value="BCTRLSENSOR"/>
</dbReference>
<dbReference type="CDD" id="cd18774">
    <property type="entry name" value="PDC2_HK_sensor"/>
    <property type="match status" value="1"/>
</dbReference>
<keyword evidence="9" id="KW-1133">Transmembrane helix</keyword>
<dbReference type="SUPFAM" id="SSF55874">
    <property type="entry name" value="ATPase domain of HSP90 chaperone/DNA topoisomerase II/histidine kinase"/>
    <property type="match status" value="1"/>
</dbReference>
<keyword evidence="9" id="KW-0472">Membrane</keyword>
<name>A0A171DQJ1_9ACTN</name>
<comment type="subcellular location">
    <subcellularLocation>
        <location evidence="2">Cell membrane</location>
    </subcellularLocation>
</comment>
<dbReference type="PANTHER" id="PTHR42878:SF15">
    <property type="entry name" value="BACTERIOPHYTOCHROME"/>
    <property type="match status" value="1"/>
</dbReference>
<dbReference type="InterPro" id="IPR036097">
    <property type="entry name" value="HisK_dim/P_sf"/>
</dbReference>
<evidence type="ECO:0000256" key="6">
    <source>
        <dbReference type="ARBA" id="ARBA00022777"/>
    </source>
</evidence>
<feature type="domain" description="Histidine kinase" evidence="10">
    <location>
        <begin position="334"/>
        <end position="550"/>
    </location>
</feature>
<evidence type="ECO:0000256" key="1">
    <source>
        <dbReference type="ARBA" id="ARBA00000085"/>
    </source>
</evidence>
<dbReference type="Proteomes" id="UP000077701">
    <property type="component" value="Unassembled WGS sequence"/>
</dbReference>
<gene>
    <name evidence="11" type="ORF">PS9374_07023</name>
</gene>
<evidence type="ECO:0000256" key="3">
    <source>
        <dbReference type="ARBA" id="ARBA00012438"/>
    </source>
</evidence>
<evidence type="ECO:0000256" key="4">
    <source>
        <dbReference type="ARBA" id="ARBA00022553"/>
    </source>
</evidence>
<evidence type="ECO:0000259" key="10">
    <source>
        <dbReference type="PROSITE" id="PS50109"/>
    </source>
</evidence>
<dbReference type="InterPro" id="IPR003661">
    <property type="entry name" value="HisK_dim/P_dom"/>
</dbReference>
<evidence type="ECO:0000313" key="12">
    <source>
        <dbReference type="Proteomes" id="UP000077701"/>
    </source>
</evidence>
<evidence type="ECO:0000256" key="2">
    <source>
        <dbReference type="ARBA" id="ARBA00004236"/>
    </source>
</evidence>
<dbReference type="SMART" id="SM00388">
    <property type="entry name" value="HisKA"/>
    <property type="match status" value="1"/>
</dbReference>
<keyword evidence="7" id="KW-0902">Two-component regulatory system</keyword>
<dbReference type="Pfam" id="PF00512">
    <property type="entry name" value="HisKA"/>
    <property type="match status" value="1"/>
</dbReference>
<dbReference type="PANTHER" id="PTHR42878">
    <property type="entry name" value="TWO-COMPONENT HISTIDINE KINASE"/>
    <property type="match status" value="1"/>
</dbReference>
<dbReference type="GO" id="GO:0030295">
    <property type="term" value="F:protein kinase activator activity"/>
    <property type="evidence" value="ECO:0007669"/>
    <property type="project" value="TreeGrafter"/>
</dbReference>
<dbReference type="AlphaFoldDB" id="A0A171DQJ1"/>
<sequence length="553" mass="60383">MAQADSQSRLRDRFAVLLGPVAWLLLVALAAGTWTWAGRFLRTAEDGGLAQRTQVAAAFTRSYLTGLATRQRQDASRALADRTVSQERLEVFGAGLGYTSMILLDDRGRAMLTWPSQPGLIGRDLADELEHVRLALQRDRITVSDVYASVVVPGRSLTAIAVPFPTPYGRRVFSGGLVAADSPLGDYLREAVVPRGGHAYLVDRFGNVVAATRGLGPQIVPLARLVPPLAAALERSPDGDYRAAGQDWHYTSAPVWPDGWRLVTEAPHRRLYAPADEAQRRFGVVLLAAALFGLVAVAAIGHIAHRRLQGQRQLRRQAAELHAFNTELELLAASISHDLRTPLTAMSAYAEVLAEHYPGRMSAEEAGLFVEKIRSNAARMADLIAALLSFSRLQRGQVDLRRVDLAALTGQVWADLAEHRAGRDIRFDLADLPPCQGDPALLRQAVTTLLDNAVESTRDRPVARIEVGYQAGPEGFTTYLVHDDGVTLDPGQLKELFTPFQRLHPTGTYQSVGMGLSLVQRIITRHSGRIWAEARPEGGTTFFFTLPVALPDT</sequence>
<protein>
    <recommendedName>
        <fullName evidence="8">Sensor-like histidine kinase SenX3</fullName>
        <ecNumber evidence="3">2.7.13.3</ecNumber>
    </recommendedName>
</protein>
<accession>A0A171DQJ1</accession>
<reference evidence="11 12" key="1">
    <citation type="journal article" date="2016" name="Genome Announc.">
        <title>Draft Genome Sequence of Planomonospora sphaerica JCM9374, a Rare Actinomycete.</title>
        <authorList>
            <person name="Dohra H."/>
            <person name="Suzuki T."/>
            <person name="Inoue Y."/>
            <person name="Kodani S."/>
        </authorList>
    </citation>
    <scope>NUCLEOTIDE SEQUENCE [LARGE SCALE GENOMIC DNA]</scope>
    <source>
        <strain evidence="11 12">JCM 9374</strain>
    </source>
</reference>
<keyword evidence="6" id="KW-0418">Kinase</keyword>
<evidence type="ECO:0000256" key="8">
    <source>
        <dbReference type="ARBA" id="ARBA00039401"/>
    </source>
</evidence>
<keyword evidence="5" id="KW-0808">Transferase</keyword>
<keyword evidence="4" id="KW-0597">Phosphoprotein</keyword>
<dbReference type="EMBL" id="BDCX01000027">
    <property type="protein sequence ID" value="GAT71332.1"/>
    <property type="molecule type" value="Genomic_DNA"/>
</dbReference>
<organism evidence="11 12">
    <name type="scientific">Planomonospora sphaerica</name>
    <dbReference type="NCBI Taxonomy" id="161355"/>
    <lineage>
        <taxon>Bacteria</taxon>
        <taxon>Bacillati</taxon>
        <taxon>Actinomycetota</taxon>
        <taxon>Actinomycetes</taxon>
        <taxon>Streptosporangiales</taxon>
        <taxon>Streptosporangiaceae</taxon>
        <taxon>Planomonospora</taxon>
    </lineage>
</organism>
<reference evidence="12" key="2">
    <citation type="submission" date="2016-04" db="EMBL/GenBank/DDBJ databases">
        <title>Planomonospora sphaerica JCM9374 whole genome shotgun sequence.</title>
        <authorList>
            <person name="Suzuki T."/>
            <person name="Dohra H."/>
            <person name="Kodani S."/>
        </authorList>
    </citation>
    <scope>NUCLEOTIDE SEQUENCE [LARGE SCALE GENOMIC DNA]</scope>
    <source>
        <strain evidence="12">JCM 9374</strain>
    </source>
</reference>
<dbReference type="CDD" id="cd00082">
    <property type="entry name" value="HisKA"/>
    <property type="match status" value="1"/>
</dbReference>
<dbReference type="InterPro" id="IPR050351">
    <property type="entry name" value="BphY/WalK/GraS-like"/>
</dbReference>
<dbReference type="Gene3D" id="1.10.287.130">
    <property type="match status" value="1"/>
</dbReference>
<evidence type="ECO:0000256" key="5">
    <source>
        <dbReference type="ARBA" id="ARBA00022679"/>
    </source>
</evidence>
<dbReference type="GO" id="GO:0000156">
    <property type="term" value="F:phosphorelay response regulator activity"/>
    <property type="evidence" value="ECO:0007669"/>
    <property type="project" value="TreeGrafter"/>
</dbReference>
<dbReference type="SMART" id="SM00387">
    <property type="entry name" value="HATPase_c"/>
    <property type="match status" value="1"/>
</dbReference>
<keyword evidence="12" id="KW-1185">Reference proteome</keyword>
<dbReference type="CDD" id="cd18773">
    <property type="entry name" value="PDC1_HK_sensor"/>
    <property type="match status" value="1"/>
</dbReference>
<comment type="catalytic activity">
    <reaction evidence="1">
        <text>ATP + protein L-histidine = ADP + protein N-phospho-L-histidine.</text>
        <dbReference type="EC" id="2.7.13.3"/>
    </reaction>
</comment>
<dbReference type="PROSITE" id="PS50109">
    <property type="entry name" value="HIS_KIN"/>
    <property type="match status" value="1"/>
</dbReference>
<dbReference type="InterPro" id="IPR003594">
    <property type="entry name" value="HATPase_dom"/>
</dbReference>
<dbReference type="InterPro" id="IPR004358">
    <property type="entry name" value="Sig_transdc_His_kin-like_C"/>
</dbReference>
<dbReference type="RefSeq" id="WP_068904362.1">
    <property type="nucleotide sequence ID" value="NZ_BDCX01000027.1"/>
</dbReference>
<dbReference type="Pfam" id="PF02518">
    <property type="entry name" value="HATPase_c"/>
    <property type="match status" value="1"/>
</dbReference>
<dbReference type="InterPro" id="IPR036890">
    <property type="entry name" value="HATPase_C_sf"/>
</dbReference>
<dbReference type="EC" id="2.7.13.3" evidence="3"/>
<evidence type="ECO:0000256" key="7">
    <source>
        <dbReference type="ARBA" id="ARBA00023012"/>
    </source>
</evidence>
<dbReference type="GO" id="GO:0000155">
    <property type="term" value="F:phosphorelay sensor kinase activity"/>
    <property type="evidence" value="ECO:0007669"/>
    <property type="project" value="InterPro"/>
</dbReference>
<comment type="caution">
    <text evidence="11">The sequence shown here is derived from an EMBL/GenBank/DDBJ whole genome shotgun (WGS) entry which is preliminary data.</text>
</comment>
<evidence type="ECO:0000256" key="9">
    <source>
        <dbReference type="SAM" id="Phobius"/>
    </source>
</evidence>
<dbReference type="Gene3D" id="3.30.565.10">
    <property type="entry name" value="Histidine kinase-like ATPase, C-terminal domain"/>
    <property type="match status" value="1"/>
</dbReference>
<feature type="transmembrane region" description="Helical" evidence="9">
    <location>
        <begin position="282"/>
        <end position="304"/>
    </location>
</feature>
<evidence type="ECO:0000313" key="11">
    <source>
        <dbReference type="EMBL" id="GAT71332.1"/>
    </source>
</evidence>
<dbReference type="OrthoDB" id="9808408at2"/>
<dbReference type="STRING" id="161355.PS9374_07023"/>
<keyword evidence="9" id="KW-0812">Transmembrane</keyword>
<proteinExistence type="predicted"/>
<dbReference type="InterPro" id="IPR005467">
    <property type="entry name" value="His_kinase_dom"/>
</dbReference>
<dbReference type="GO" id="GO:0007234">
    <property type="term" value="P:osmosensory signaling via phosphorelay pathway"/>
    <property type="evidence" value="ECO:0007669"/>
    <property type="project" value="TreeGrafter"/>
</dbReference>
<dbReference type="GO" id="GO:0005886">
    <property type="term" value="C:plasma membrane"/>
    <property type="evidence" value="ECO:0007669"/>
    <property type="project" value="UniProtKB-SubCell"/>
</dbReference>
<dbReference type="SUPFAM" id="SSF47384">
    <property type="entry name" value="Homodimeric domain of signal transducing histidine kinase"/>
    <property type="match status" value="1"/>
</dbReference>